<feature type="compositionally biased region" description="Polar residues" evidence="1">
    <location>
        <begin position="988"/>
        <end position="1006"/>
    </location>
</feature>
<feature type="region of interest" description="Disordered" evidence="1">
    <location>
        <begin position="963"/>
        <end position="1019"/>
    </location>
</feature>
<evidence type="ECO:0000256" key="1">
    <source>
        <dbReference type="SAM" id="MobiDB-lite"/>
    </source>
</evidence>
<feature type="compositionally biased region" description="Polar residues" evidence="1">
    <location>
        <begin position="713"/>
        <end position="734"/>
    </location>
</feature>
<dbReference type="OrthoDB" id="5431239at2759"/>
<feature type="region of interest" description="Disordered" evidence="1">
    <location>
        <begin position="216"/>
        <end position="255"/>
    </location>
</feature>
<protein>
    <submittedName>
        <fullName evidence="2">Uncharacterized protein</fullName>
    </submittedName>
</protein>
<feature type="compositionally biased region" description="Polar residues" evidence="1">
    <location>
        <begin position="223"/>
        <end position="254"/>
    </location>
</feature>
<dbReference type="EMBL" id="DS028102">
    <property type="protein sequence ID" value="KMP02298.1"/>
    <property type="molecule type" value="Genomic_DNA"/>
</dbReference>
<feature type="compositionally biased region" description="Polar residues" evidence="1">
    <location>
        <begin position="1100"/>
        <end position="1111"/>
    </location>
</feature>
<feature type="compositionally biased region" description="Low complexity" evidence="1">
    <location>
        <begin position="1086"/>
        <end position="1099"/>
    </location>
</feature>
<name>A0A0J6Y6K4_COCIT</name>
<dbReference type="STRING" id="404692.A0A0J6Y6K4"/>
<feature type="region of interest" description="Disordered" evidence="1">
    <location>
        <begin position="1086"/>
        <end position="1147"/>
    </location>
</feature>
<accession>A0A0J6Y6K4</accession>
<feature type="region of interest" description="Disordered" evidence="1">
    <location>
        <begin position="754"/>
        <end position="798"/>
    </location>
</feature>
<gene>
    <name evidence="2" type="ORF">CIRG_10121</name>
</gene>
<reference evidence="3" key="1">
    <citation type="journal article" date="2010" name="Genome Res.">
        <title>Population genomic sequencing of Coccidioides fungi reveals recent hybridization and transposon control.</title>
        <authorList>
            <person name="Neafsey D.E."/>
            <person name="Barker B.M."/>
            <person name="Sharpton T.J."/>
            <person name="Stajich J.E."/>
            <person name="Park D.J."/>
            <person name="Whiston E."/>
            <person name="Hung C.-Y."/>
            <person name="McMahan C."/>
            <person name="White J."/>
            <person name="Sykes S."/>
            <person name="Heiman D."/>
            <person name="Young S."/>
            <person name="Zeng Q."/>
            <person name="Abouelleil A."/>
            <person name="Aftuck L."/>
            <person name="Bessette D."/>
            <person name="Brown A."/>
            <person name="FitzGerald M."/>
            <person name="Lui A."/>
            <person name="Macdonald J.P."/>
            <person name="Priest M."/>
            <person name="Orbach M.J."/>
            <person name="Galgiani J.N."/>
            <person name="Kirkland T.N."/>
            <person name="Cole G.T."/>
            <person name="Birren B.W."/>
            <person name="Henn M.R."/>
            <person name="Taylor J.W."/>
            <person name="Rounsley S.D."/>
        </authorList>
    </citation>
    <scope>NUCLEOTIDE SEQUENCE [LARGE SCALE GENOMIC DNA]</scope>
    <source>
        <strain evidence="3">RMSCC 2394</strain>
    </source>
</reference>
<organism evidence="2 3">
    <name type="scientific">Coccidioides immitis RMSCC 2394</name>
    <dbReference type="NCBI Taxonomy" id="404692"/>
    <lineage>
        <taxon>Eukaryota</taxon>
        <taxon>Fungi</taxon>
        <taxon>Dikarya</taxon>
        <taxon>Ascomycota</taxon>
        <taxon>Pezizomycotina</taxon>
        <taxon>Eurotiomycetes</taxon>
        <taxon>Eurotiomycetidae</taxon>
        <taxon>Onygenales</taxon>
        <taxon>Onygenaceae</taxon>
        <taxon>Coccidioides</taxon>
    </lineage>
</organism>
<proteinExistence type="predicted"/>
<dbReference type="AlphaFoldDB" id="A0A0J6Y6K4"/>
<feature type="compositionally biased region" description="Polar residues" evidence="1">
    <location>
        <begin position="1138"/>
        <end position="1147"/>
    </location>
</feature>
<evidence type="ECO:0000313" key="2">
    <source>
        <dbReference type="EMBL" id="KMP02298.1"/>
    </source>
</evidence>
<feature type="region of interest" description="Disordered" evidence="1">
    <location>
        <begin position="881"/>
        <end position="900"/>
    </location>
</feature>
<dbReference type="Proteomes" id="UP000054565">
    <property type="component" value="Unassembled WGS sequence"/>
</dbReference>
<sequence>MSSDDPPSEVNENYPDFDYNRLQCPPEEWELYDIPDKTHLRNRALDLDTFKKLVKHHTWGFHVVIGERRTKERLLQVLKRIIFNQAPNLRPSWHDFISRNCDAGPRLLRRSYNALQISRNYPNGLPGASIYLPPLPTQHQPQMGMLPSIPSGPLVHMPNQFVPMRAPNYPVLAHGGSNIPPSRQMQFIPAPISDQNQGFEPANLRQFYPQTYTTPQPLAHTFMTPSQSANQPHQPVPSIAQSSPSRNQTMSAASWRSMREPVSVLSTPMAHEVIEVIERAIIGFAYRQLQRHPDSLPVTRPARSLVASTGAHLTLSTSRSYSTVSHARAVVVGDMAGLRFDPNGCWYPYRGRGPVSSQDTTAVDCAIVVGRLLDAGSTVADRESDINWTSHLSGLENAFLNALNVNWDVLSDADSVSRREEFRGILLNWFSDKGLSIIPANVWGACTESFKQFHTRYTEQLHPCPCQQATTSSVVQTVTLLAPDFHENDTTGVELADLLTRTFQCQQRFQCPQCGTMGANRIERRFNELPWRLAVRPDQRTLLQSHSLRNMTFNYIDGNGSQQQATYRWLGGIYCVLVGREYHFRVYWNDHERGEAETGNIRVYDGTQLSGAIIGGLRASGSQRVPHTWWVGGTPPVIFYEKVVNPEPEVLHAARGAVQGMGDTASRGRLILQHHRGWKPHEHALKRVQSHNTQGTGQERRVTGGRVSRSGFYDQSPSNRPRLQQLQSPLSTGASGERALSFYHPAAYPQRIASAARQTQPQPQVSGHGQRVARMTPQVQPGSRTGGPGFPSNTSGLVPAQRGKYISQENVTLMQNPQQPNLTPGIMSSGGEPPVPCCPSLPEIDFSMGFGPEFSIPELPPSTGLPLVPLGGMEIRTDPMLQNPRTVGPSAATTTEGVPQGMVGAASDIGFDMTMDGRQNALPTRSRISEDSWASNLEEFLQGQDNSNQHVSCGFFDNLSALRAPDPRTTTQLNPEVNPPLQSPFEPAQSQQQLQIGPTGLSTSPLVNHPPAGAGEIDDPEAWAFDFDGASVELPNPVPGATAPATVSAIETAPTAGMSVVNTGSNVLGHMLQDFVGHHEPQLGGADIGMAGQAQGQQGTSTGYYSETMQPSDAPMIGNDGGGTSGEKRKREECPEDGQQSMKKLRQ</sequence>
<evidence type="ECO:0000313" key="3">
    <source>
        <dbReference type="Proteomes" id="UP000054565"/>
    </source>
</evidence>
<feature type="compositionally biased region" description="Polar residues" evidence="1">
    <location>
        <begin position="756"/>
        <end position="767"/>
    </location>
</feature>
<feature type="region of interest" description="Disordered" evidence="1">
    <location>
        <begin position="687"/>
        <end position="735"/>
    </location>
</feature>